<evidence type="ECO:0000256" key="10">
    <source>
        <dbReference type="ARBA" id="ARBA00023157"/>
    </source>
</evidence>
<evidence type="ECO:0000256" key="12">
    <source>
        <dbReference type="ARBA" id="ARBA00023288"/>
    </source>
</evidence>
<dbReference type="GO" id="GO:0005886">
    <property type="term" value="C:plasma membrane"/>
    <property type="evidence" value="ECO:0007669"/>
    <property type="project" value="UniProtKB-SubCell"/>
</dbReference>
<feature type="compositionally biased region" description="Polar residues" evidence="17">
    <location>
        <begin position="457"/>
        <end position="470"/>
    </location>
</feature>
<feature type="chain" id="PRO_5042024748" description="glucan endo-1,3-beta-D-glucosidase" evidence="18">
    <location>
        <begin position="22"/>
        <end position="511"/>
    </location>
</feature>
<dbReference type="KEGG" id="qsa:O6P43_010989"/>
<feature type="domain" description="X8" evidence="19">
    <location>
        <begin position="344"/>
        <end position="428"/>
    </location>
</feature>
<evidence type="ECO:0000256" key="14">
    <source>
        <dbReference type="ARBA" id="ARBA00033335"/>
    </source>
</evidence>
<feature type="signal peptide" evidence="18">
    <location>
        <begin position="1"/>
        <end position="21"/>
    </location>
</feature>
<evidence type="ECO:0000313" key="20">
    <source>
        <dbReference type="EMBL" id="KAJ7973215.1"/>
    </source>
</evidence>
<reference evidence="20" key="1">
    <citation type="journal article" date="2023" name="Science">
        <title>Elucidation of the pathway for biosynthesis of saponin adjuvants from the soapbark tree.</title>
        <authorList>
            <person name="Reed J."/>
            <person name="Orme A."/>
            <person name="El-Demerdash A."/>
            <person name="Owen C."/>
            <person name="Martin L.B.B."/>
            <person name="Misra R.C."/>
            <person name="Kikuchi S."/>
            <person name="Rejzek M."/>
            <person name="Martin A.C."/>
            <person name="Harkess A."/>
            <person name="Leebens-Mack J."/>
            <person name="Louveau T."/>
            <person name="Stephenson M.J."/>
            <person name="Osbourn A."/>
        </authorList>
    </citation>
    <scope>NUCLEOTIDE SEQUENCE</scope>
    <source>
        <strain evidence="20">S10</strain>
    </source>
</reference>
<proteinExistence type="inferred from homology"/>
<dbReference type="GO" id="GO:0005975">
    <property type="term" value="P:carbohydrate metabolic process"/>
    <property type="evidence" value="ECO:0007669"/>
    <property type="project" value="InterPro"/>
</dbReference>
<gene>
    <name evidence="20" type="ORF">O6P43_010989</name>
</gene>
<comment type="similarity">
    <text evidence="3 16">Belongs to the glycosyl hydrolase 17 family.</text>
</comment>
<protein>
    <recommendedName>
        <fullName evidence="4">glucan endo-1,3-beta-D-glucosidase</fullName>
        <ecNumber evidence="4">3.2.1.39</ecNumber>
    </recommendedName>
    <alternativeName>
        <fullName evidence="14">(1-&gt;3)-beta-glucan endohydrolase</fullName>
    </alternativeName>
    <alternativeName>
        <fullName evidence="15">Beta-1,3-endoglucanase</fullName>
    </alternativeName>
</protein>
<dbReference type="AlphaFoldDB" id="A0AAD7Q1M7"/>
<evidence type="ECO:0000256" key="1">
    <source>
        <dbReference type="ARBA" id="ARBA00000382"/>
    </source>
</evidence>
<name>A0AAD7Q1M7_QUISA</name>
<evidence type="ECO:0000256" key="15">
    <source>
        <dbReference type="ARBA" id="ARBA00033417"/>
    </source>
</evidence>
<dbReference type="GO" id="GO:0042973">
    <property type="term" value="F:glucan endo-1,3-beta-D-glucosidase activity"/>
    <property type="evidence" value="ECO:0007669"/>
    <property type="project" value="UniProtKB-EC"/>
</dbReference>
<comment type="caution">
    <text evidence="20">The sequence shown here is derived from an EMBL/GenBank/DDBJ whole genome shotgun (WGS) entry which is preliminary data.</text>
</comment>
<dbReference type="PANTHER" id="PTHR31044">
    <property type="entry name" value="BETA-1,3 GLUCANASE"/>
    <property type="match status" value="1"/>
</dbReference>
<comment type="subcellular location">
    <subcellularLocation>
        <location evidence="2">Cell membrane</location>
        <topology evidence="2">Lipid-anchor</topology>
        <topology evidence="2">GPI-anchor</topology>
    </subcellularLocation>
</comment>
<keyword evidence="12" id="KW-0449">Lipoprotein</keyword>
<dbReference type="Proteomes" id="UP001163823">
    <property type="component" value="Chromosome 4"/>
</dbReference>
<evidence type="ECO:0000256" key="5">
    <source>
        <dbReference type="ARBA" id="ARBA00022475"/>
    </source>
</evidence>
<organism evidence="20 21">
    <name type="scientific">Quillaja saponaria</name>
    <name type="common">Soap bark tree</name>
    <dbReference type="NCBI Taxonomy" id="32244"/>
    <lineage>
        <taxon>Eukaryota</taxon>
        <taxon>Viridiplantae</taxon>
        <taxon>Streptophyta</taxon>
        <taxon>Embryophyta</taxon>
        <taxon>Tracheophyta</taxon>
        <taxon>Spermatophyta</taxon>
        <taxon>Magnoliopsida</taxon>
        <taxon>eudicotyledons</taxon>
        <taxon>Gunneridae</taxon>
        <taxon>Pentapetalae</taxon>
        <taxon>rosids</taxon>
        <taxon>fabids</taxon>
        <taxon>Fabales</taxon>
        <taxon>Quillajaceae</taxon>
        <taxon>Quillaja</taxon>
    </lineage>
</organism>
<dbReference type="Pfam" id="PF07983">
    <property type="entry name" value="X8"/>
    <property type="match status" value="1"/>
</dbReference>
<keyword evidence="5" id="KW-1003">Cell membrane</keyword>
<evidence type="ECO:0000256" key="2">
    <source>
        <dbReference type="ARBA" id="ARBA00004609"/>
    </source>
</evidence>
<evidence type="ECO:0000256" key="17">
    <source>
        <dbReference type="SAM" id="MobiDB-lite"/>
    </source>
</evidence>
<evidence type="ECO:0000256" key="13">
    <source>
        <dbReference type="ARBA" id="ARBA00023295"/>
    </source>
</evidence>
<evidence type="ECO:0000256" key="11">
    <source>
        <dbReference type="ARBA" id="ARBA00023180"/>
    </source>
</evidence>
<comment type="catalytic activity">
    <reaction evidence="1">
        <text>Hydrolysis of (1-&gt;3)-beta-D-glucosidic linkages in (1-&gt;3)-beta-D-glucans.</text>
        <dbReference type="EC" id="3.2.1.39"/>
    </reaction>
</comment>
<evidence type="ECO:0000256" key="3">
    <source>
        <dbReference type="ARBA" id="ARBA00008773"/>
    </source>
</evidence>
<evidence type="ECO:0000256" key="6">
    <source>
        <dbReference type="ARBA" id="ARBA00022622"/>
    </source>
</evidence>
<keyword evidence="6" id="KW-0336">GPI-anchor</keyword>
<evidence type="ECO:0000256" key="9">
    <source>
        <dbReference type="ARBA" id="ARBA00023136"/>
    </source>
</evidence>
<dbReference type="InterPro" id="IPR044788">
    <property type="entry name" value="X8_dom_prot"/>
</dbReference>
<evidence type="ECO:0000259" key="19">
    <source>
        <dbReference type="SMART" id="SM00768"/>
    </source>
</evidence>
<keyword evidence="11" id="KW-0325">Glycoprotein</keyword>
<keyword evidence="8" id="KW-0378">Hydrolase</keyword>
<dbReference type="Gene3D" id="1.20.58.1040">
    <property type="match status" value="1"/>
</dbReference>
<keyword evidence="10" id="KW-1015">Disulfide bond</keyword>
<feature type="region of interest" description="Disordered" evidence="17">
    <location>
        <begin position="423"/>
        <end position="474"/>
    </location>
</feature>
<dbReference type="SUPFAM" id="SSF51445">
    <property type="entry name" value="(Trans)glycosidases"/>
    <property type="match status" value="1"/>
</dbReference>
<feature type="compositionally biased region" description="Low complexity" evidence="17">
    <location>
        <begin position="423"/>
        <end position="456"/>
    </location>
</feature>
<keyword evidence="7 18" id="KW-0732">Signal</keyword>
<evidence type="ECO:0000256" key="8">
    <source>
        <dbReference type="ARBA" id="ARBA00022801"/>
    </source>
</evidence>
<dbReference type="FunFam" id="1.20.58.1040:FF:000001">
    <property type="entry name" value="Glucan endo-1,3-beta-glucosidase 4"/>
    <property type="match status" value="1"/>
</dbReference>
<evidence type="ECO:0000256" key="4">
    <source>
        <dbReference type="ARBA" id="ARBA00012780"/>
    </source>
</evidence>
<dbReference type="InterPro" id="IPR012946">
    <property type="entry name" value="X8"/>
</dbReference>
<dbReference type="EC" id="3.2.1.39" evidence="4"/>
<dbReference type="Gene3D" id="3.20.20.80">
    <property type="entry name" value="Glycosidases"/>
    <property type="match status" value="1"/>
</dbReference>
<evidence type="ECO:0000256" key="16">
    <source>
        <dbReference type="RuleBase" id="RU004335"/>
    </source>
</evidence>
<dbReference type="SMART" id="SM00768">
    <property type="entry name" value="X8"/>
    <property type="match status" value="1"/>
</dbReference>
<dbReference type="InterPro" id="IPR000490">
    <property type="entry name" value="Glyco_hydro_17"/>
</dbReference>
<dbReference type="EMBL" id="JARAOO010000004">
    <property type="protein sequence ID" value="KAJ7973215.1"/>
    <property type="molecule type" value="Genomic_DNA"/>
</dbReference>
<dbReference type="PANTHER" id="PTHR31044:SF120">
    <property type="entry name" value="CARBOHYDRATE-BINDING X8 DOMAIN SUPERFAMILY PROTEIN"/>
    <property type="match status" value="1"/>
</dbReference>
<keyword evidence="9" id="KW-0472">Membrane</keyword>
<dbReference type="InterPro" id="IPR017853">
    <property type="entry name" value="GH"/>
</dbReference>
<dbReference type="GO" id="GO:0009506">
    <property type="term" value="C:plasmodesma"/>
    <property type="evidence" value="ECO:0007669"/>
    <property type="project" value="UniProtKB-ARBA"/>
</dbReference>
<keyword evidence="13" id="KW-0326">Glycosidase</keyword>
<evidence type="ECO:0000256" key="18">
    <source>
        <dbReference type="SAM" id="SignalP"/>
    </source>
</evidence>
<evidence type="ECO:0000256" key="7">
    <source>
        <dbReference type="ARBA" id="ARBA00022729"/>
    </source>
</evidence>
<keyword evidence="21" id="KW-1185">Reference proteome</keyword>
<dbReference type="GO" id="GO:0098552">
    <property type="term" value="C:side of membrane"/>
    <property type="evidence" value="ECO:0007669"/>
    <property type="project" value="UniProtKB-KW"/>
</dbReference>
<sequence>MAKKASLLLLLFVFLLIVCSSDYTYIIAKVSWRAGVSHSFDPVPSLLTGTLVGFSYNGRGHSTATSTTARTVSFLKQNKVTPSHIRLFVSDFRILNTLSNSGISVDFYLNKSLVENFSSSKSFAASWLKTHLIEFLPQVNMKSIIASCGIDCLGQTEMPVLVSTLKSIHSVLCTFRLDGEVRVSVAFPLSFLEKLNRSHEKELHSILSFIKEIGSFIVIEDAINGELSMGDQFIQSMIERTTHVASILPCNDVPVVLTIKSSAVPSAIEVAQFSYKLSNSIETNTQITGRIAELYAEVYSVEGFAQRELEREEEQIFYLCSCTPVINPLTPPATTNAPAIPGQSWCVAKTGASQTALQSALDYACGMGGADCSPIQQGGSCSNPNSLQNHASYAFNSYYQKNPAPTSCDFGGTATVVNTNPSSGSCTYPSSSSTTPTPTTSTASGAGLSGSGTPPSVLNSSSPTSDTTSGFGFDSPPVVNGTTSAAAGMQPFIGCIILVTSFVSGKFSMDL</sequence>
<accession>A0AAD7Q1M7</accession>
<evidence type="ECO:0000313" key="21">
    <source>
        <dbReference type="Proteomes" id="UP001163823"/>
    </source>
</evidence>
<dbReference type="Pfam" id="PF00332">
    <property type="entry name" value="Glyco_hydro_17"/>
    <property type="match status" value="1"/>
</dbReference>